<dbReference type="AlphaFoldDB" id="A0A4Z2HAV4"/>
<evidence type="ECO:0000256" key="1">
    <source>
        <dbReference type="SAM" id="MobiDB-lite"/>
    </source>
</evidence>
<proteinExistence type="predicted"/>
<evidence type="ECO:0000313" key="2">
    <source>
        <dbReference type="EMBL" id="TNN63008.1"/>
    </source>
</evidence>
<feature type="region of interest" description="Disordered" evidence="1">
    <location>
        <begin position="75"/>
        <end position="98"/>
    </location>
</feature>
<protein>
    <submittedName>
        <fullName evidence="2">Uncharacterized protein</fullName>
    </submittedName>
</protein>
<evidence type="ECO:0000313" key="3">
    <source>
        <dbReference type="Proteomes" id="UP000314294"/>
    </source>
</evidence>
<gene>
    <name evidence="2" type="ORF">EYF80_026736</name>
</gene>
<sequence length="248" mass="27553">MLAFMKVCSRCTLVSIPPGNTSFPEASITFAPPGIISSFPTCRREHTPMNHTTLLQCIVSPRDYKPGEFCTKQLSLGTESDSRGSENNEGKEGVKKRMDNRARVIRKTERGESTDKGRVGVDDCVEQEDKVIGVNGPTGTPPTNCQRFLCPPRASHLVITLHRLYISTLEVTLDTGLQRKRYEERVIKGASLASVRREECSPGCVREFSQFLQRRNQEGRDGSAKRERYLFSSKRGEAADGLKGLSGL</sequence>
<feature type="compositionally biased region" description="Basic and acidic residues" evidence="1">
    <location>
        <begin position="80"/>
        <end position="98"/>
    </location>
</feature>
<comment type="caution">
    <text evidence="2">The sequence shown here is derived from an EMBL/GenBank/DDBJ whole genome shotgun (WGS) entry which is preliminary data.</text>
</comment>
<accession>A0A4Z2HAV4</accession>
<name>A0A4Z2HAV4_9TELE</name>
<dbReference type="EMBL" id="SRLO01000281">
    <property type="protein sequence ID" value="TNN63008.1"/>
    <property type="molecule type" value="Genomic_DNA"/>
</dbReference>
<organism evidence="2 3">
    <name type="scientific">Liparis tanakae</name>
    <name type="common">Tanaka's snailfish</name>
    <dbReference type="NCBI Taxonomy" id="230148"/>
    <lineage>
        <taxon>Eukaryota</taxon>
        <taxon>Metazoa</taxon>
        <taxon>Chordata</taxon>
        <taxon>Craniata</taxon>
        <taxon>Vertebrata</taxon>
        <taxon>Euteleostomi</taxon>
        <taxon>Actinopterygii</taxon>
        <taxon>Neopterygii</taxon>
        <taxon>Teleostei</taxon>
        <taxon>Neoteleostei</taxon>
        <taxon>Acanthomorphata</taxon>
        <taxon>Eupercaria</taxon>
        <taxon>Perciformes</taxon>
        <taxon>Cottioidei</taxon>
        <taxon>Cottales</taxon>
        <taxon>Liparidae</taxon>
        <taxon>Liparis</taxon>
    </lineage>
</organism>
<keyword evidence="3" id="KW-1185">Reference proteome</keyword>
<dbReference type="Proteomes" id="UP000314294">
    <property type="component" value="Unassembled WGS sequence"/>
</dbReference>
<reference evidence="2 3" key="1">
    <citation type="submission" date="2019-03" db="EMBL/GenBank/DDBJ databases">
        <title>First draft genome of Liparis tanakae, snailfish: a comprehensive survey of snailfish specific genes.</title>
        <authorList>
            <person name="Kim W."/>
            <person name="Song I."/>
            <person name="Jeong J.-H."/>
            <person name="Kim D."/>
            <person name="Kim S."/>
            <person name="Ryu S."/>
            <person name="Song J.Y."/>
            <person name="Lee S.K."/>
        </authorList>
    </citation>
    <scope>NUCLEOTIDE SEQUENCE [LARGE SCALE GENOMIC DNA]</scope>
    <source>
        <tissue evidence="2">Muscle</tissue>
    </source>
</reference>